<dbReference type="Pfam" id="PF09763">
    <property type="entry name" value="Sec3_CC"/>
    <property type="match status" value="1"/>
</dbReference>
<dbReference type="PANTHER" id="PTHR16092:SF14">
    <property type="entry name" value="EXOCYST COMPLEX COMPONENT 1 ISOFORM X1"/>
    <property type="match status" value="1"/>
</dbReference>
<dbReference type="OrthoDB" id="27109at2759"/>
<dbReference type="EMBL" id="MCFL01000005">
    <property type="protein sequence ID" value="ORZ39418.1"/>
    <property type="molecule type" value="Genomic_DNA"/>
</dbReference>
<dbReference type="GO" id="GO:0006887">
    <property type="term" value="P:exocytosis"/>
    <property type="evidence" value="ECO:0007669"/>
    <property type="project" value="UniProtKB-KW"/>
</dbReference>
<dbReference type="PANTHER" id="PTHR16092">
    <property type="entry name" value="SEC3/SYNTAXIN-RELATED"/>
    <property type="match status" value="1"/>
</dbReference>
<dbReference type="GO" id="GO:0005546">
    <property type="term" value="F:phosphatidylinositol-4,5-bisphosphate binding"/>
    <property type="evidence" value="ECO:0007669"/>
    <property type="project" value="TreeGrafter"/>
</dbReference>
<evidence type="ECO:0000313" key="6">
    <source>
        <dbReference type="EMBL" id="ORZ39418.1"/>
    </source>
</evidence>
<keyword evidence="7" id="KW-1185">Reference proteome</keyword>
<dbReference type="InterPro" id="IPR048628">
    <property type="entry name" value="Sec3_C"/>
</dbReference>
<evidence type="ECO:0000313" key="7">
    <source>
        <dbReference type="Proteomes" id="UP000193411"/>
    </source>
</evidence>
<evidence type="ECO:0000256" key="2">
    <source>
        <dbReference type="ARBA" id="ARBA00022448"/>
    </source>
</evidence>
<dbReference type="AlphaFoldDB" id="A0A1Y2HXT8"/>
<comment type="similarity">
    <text evidence="1">Belongs to the SEC3 family.</text>
</comment>
<dbReference type="GO" id="GO:0005886">
    <property type="term" value="C:plasma membrane"/>
    <property type="evidence" value="ECO:0007669"/>
    <property type="project" value="TreeGrafter"/>
</dbReference>
<dbReference type="SMART" id="SM01313">
    <property type="entry name" value="Sec3-PIP2_bind"/>
    <property type="match status" value="1"/>
</dbReference>
<dbReference type="STRING" id="765915.A0A1Y2HXT8"/>
<evidence type="ECO:0000256" key="3">
    <source>
        <dbReference type="ARBA" id="ARBA00022483"/>
    </source>
</evidence>
<dbReference type="InterPro" id="IPR028258">
    <property type="entry name" value="Sec3-PIP2_bind"/>
</dbReference>
<reference evidence="6 7" key="1">
    <citation type="submission" date="2016-07" db="EMBL/GenBank/DDBJ databases">
        <title>Pervasive Adenine N6-methylation of Active Genes in Fungi.</title>
        <authorList>
            <consortium name="DOE Joint Genome Institute"/>
            <person name="Mondo S.J."/>
            <person name="Dannebaum R.O."/>
            <person name="Kuo R.C."/>
            <person name="Labutti K."/>
            <person name="Haridas S."/>
            <person name="Kuo A."/>
            <person name="Salamov A."/>
            <person name="Ahrendt S.R."/>
            <person name="Lipzen A."/>
            <person name="Sullivan W."/>
            <person name="Andreopoulos W.B."/>
            <person name="Clum A."/>
            <person name="Lindquist E."/>
            <person name="Daum C."/>
            <person name="Ramamoorthy G.K."/>
            <person name="Gryganskyi A."/>
            <person name="Culley D."/>
            <person name="Magnuson J.K."/>
            <person name="James T.Y."/>
            <person name="O'Malley M.A."/>
            <person name="Stajich J.E."/>
            <person name="Spatafora J.W."/>
            <person name="Visel A."/>
            <person name="Grigoriev I.V."/>
        </authorList>
    </citation>
    <scope>NUCLEOTIDE SEQUENCE [LARGE SCALE GENOMIC DNA]</scope>
    <source>
        <strain evidence="6 7">PL171</strain>
    </source>
</reference>
<organism evidence="6 7">
    <name type="scientific">Catenaria anguillulae PL171</name>
    <dbReference type="NCBI Taxonomy" id="765915"/>
    <lineage>
        <taxon>Eukaryota</taxon>
        <taxon>Fungi</taxon>
        <taxon>Fungi incertae sedis</taxon>
        <taxon>Blastocladiomycota</taxon>
        <taxon>Blastocladiomycetes</taxon>
        <taxon>Blastocladiales</taxon>
        <taxon>Catenariaceae</taxon>
        <taxon>Catenaria</taxon>
    </lineage>
</organism>
<keyword evidence="4" id="KW-0175">Coiled coil</keyword>
<name>A0A1Y2HXT8_9FUNG</name>
<evidence type="ECO:0000256" key="1">
    <source>
        <dbReference type="ARBA" id="ARBA00006518"/>
    </source>
</evidence>
<dbReference type="Proteomes" id="UP000193411">
    <property type="component" value="Unassembled WGS sequence"/>
</dbReference>
<sequence length="933" mass="100751">MSLAVKQHLNGLFAPAGESLLAVMLLVPNVHPADTSPDHDHDQPPRYLCLTAKRNGKNKLAKVKYANGAYNVSKTWALADLQVVEVLDRTSFVTVFSKPHQWTTNEPHAKDEFVTTLLKLAKKKPPRLVNVDAGLMKASNYDLFDDLNNLPGGEAGDDATLPDGSPAKRSAMSMATKLTSDLTRLESENIHALIESTQRTQLILGQIDKAIQKLDLMSSWISSYASTLAEIAPQVHYIQDQNRRSQTQQRNQSRLKSTLTDFLSSLAVPPQLEHILRHEPLDQTTVAAVEHAAQSLLAAQHTQLDPDLKHMAVVREQSDRLRDLSATFAARLGAHILGVLAQECEVMRGDRGRPARCRAQLKVGDPADRELAVAPFRGLVLWLKQAEVRAYQEVVAGYVQHVGPVVRSDVKEVVEAVRLLVGGGGKEKEGKAKDKDTAGAAGSVSAEGDVVGVAAEYLFTAPTSMAAQVAGSVSAGLSKAGSKAGLSVLGGRREKEKKEAAAAAAAAMAGTRGGSLGRRVGGSETSSTDLVNAGYEGAPQAGIGSRSDFGVAFTTAVSNIVAAVLREQNFIVGFFHLYPSPPSFEARSPKPNPRRWRDALPQYPVAPQAVELVKDVVGAVFDGLARELSGLADAGLAKDGGSALVMLNCVEKQIAHVKATVRGGGAEGGADVVQMFLFSVLAGMQTKLRAAWAKVLDQQLKAIQESKLAKRKTGILSFVRTCPRFVEHMIDAVDSPLDPVRSLLETALETVLKLVVHSIESIPVVDDEVLILENSLYLSCELRSGPASTIPVLADHMDRLYTLSTKHADDYVAHLLHKALGKFMDFIVGLETLLVSQTPEEVAFHQAYAKAIAKKIVASLPAKEMAKACEYVHKKVYKSLTDASVMEQVWAIARRELERVHERAVRVLGDVYRGEVDVEFTFADVRNACASLD</sequence>
<keyword evidence="2" id="KW-0813">Transport</keyword>
<evidence type="ECO:0000256" key="4">
    <source>
        <dbReference type="ARBA" id="ARBA00023054"/>
    </source>
</evidence>
<protein>
    <submittedName>
        <fullName evidence="6">Exocyst complex component Sec3-domain-containing protein</fullName>
    </submittedName>
</protein>
<dbReference type="Gene3D" id="2.30.29.90">
    <property type="match status" value="1"/>
</dbReference>
<gene>
    <name evidence="6" type="ORF">BCR44DRAFT_1426502</name>
</gene>
<dbReference type="Pfam" id="PF15277">
    <property type="entry name" value="Sec3-PIP2_bind"/>
    <property type="match status" value="1"/>
</dbReference>
<dbReference type="GO" id="GO:0000145">
    <property type="term" value="C:exocyst"/>
    <property type="evidence" value="ECO:0007669"/>
    <property type="project" value="InterPro"/>
</dbReference>
<feature type="domain" description="Exocyst complex component Sec3 PIP2-binding N-terminal" evidence="5">
    <location>
        <begin position="41"/>
        <end position="124"/>
    </location>
</feature>
<proteinExistence type="inferred from homology"/>
<comment type="caution">
    <text evidence="6">The sequence shown here is derived from an EMBL/GenBank/DDBJ whole genome shotgun (WGS) entry which is preliminary data.</text>
</comment>
<keyword evidence="3" id="KW-0268">Exocytosis</keyword>
<evidence type="ECO:0000259" key="5">
    <source>
        <dbReference type="SMART" id="SM01313"/>
    </source>
</evidence>
<dbReference type="Pfam" id="PF20654">
    <property type="entry name" value="Sec3_C-term"/>
    <property type="match status" value="1"/>
</dbReference>
<dbReference type="GO" id="GO:0006893">
    <property type="term" value="P:Golgi to plasma membrane transport"/>
    <property type="evidence" value="ECO:0007669"/>
    <property type="project" value="TreeGrafter"/>
</dbReference>
<accession>A0A1Y2HXT8</accession>
<dbReference type="InterPro" id="IPR019160">
    <property type="entry name" value="Sec3_CC"/>
</dbReference>